<dbReference type="InterPro" id="IPR024079">
    <property type="entry name" value="MetalloPept_cat_dom_sf"/>
</dbReference>
<dbReference type="Proteomes" id="UP000192578">
    <property type="component" value="Unassembled WGS sequence"/>
</dbReference>
<evidence type="ECO:0000259" key="3">
    <source>
        <dbReference type="PROSITE" id="PS51864"/>
    </source>
</evidence>
<comment type="caution">
    <text evidence="4">The sequence shown here is derived from an EMBL/GenBank/DDBJ whole genome shotgun (WGS) entry which is preliminary data.</text>
</comment>
<feature type="chain" id="PRO_5040757073" description="Peptidase M12A domain-containing protein" evidence="2">
    <location>
        <begin position="25"/>
        <end position="170"/>
    </location>
</feature>
<dbReference type="PANTHER" id="PTHR10127">
    <property type="entry name" value="DISCOIDIN, CUB, EGF, LAMININ , AND ZINC METALLOPROTEASE DOMAIN CONTAINING"/>
    <property type="match status" value="1"/>
</dbReference>
<protein>
    <recommendedName>
        <fullName evidence="3">Peptidase M12A domain-containing protein</fullName>
    </recommendedName>
</protein>
<dbReference type="SUPFAM" id="SSF55486">
    <property type="entry name" value="Metalloproteases ('zincins'), catalytic domain"/>
    <property type="match status" value="1"/>
</dbReference>
<gene>
    <name evidence="4" type="ORF">BV898_17440</name>
</gene>
<dbReference type="GO" id="GO:0004222">
    <property type="term" value="F:metalloendopeptidase activity"/>
    <property type="evidence" value="ECO:0007669"/>
    <property type="project" value="InterPro"/>
</dbReference>
<evidence type="ECO:0000256" key="1">
    <source>
        <dbReference type="PROSITE-ProRule" id="PRU01211"/>
    </source>
</evidence>
<dbReference type="GO" id="GO:0006508">
    <property type="term" value="P:proteolysis"/>
    <property type="evidence" value="ECO:0007669"/>
    <property type="project" value="InterPro"/>
</dbReference>
<evidence type="ECO:0000313" key="4">
    <source>
        <dbReference type="EMBL" id="OWA53003.1"/>
    </source>
</evidence>
<dbReference type="AlphaFoldDB" id="A0A9X6NHP3"/>
<dbReference type="Gene3D" id="3.40.390.10">
    <property type="entry name" value="Collagenase (Catalytic Domain)"/>
    <property type="match status" value="1"/>
</dbReference>
<evidence type="ECO:0000256" key="2">
    <source>
        <dbReference type="SAM" id="SignalP"/>
    </source>
</evidence>
<sequence>MNSHHAMVVLLVITSCYVWDMTSAHIVVRREADRPVPPNWRNLISPSVYAYSKSKKDSSLSGALFEGDISGIDKPVDKADLAALRNAIKDKDQLWPGGVVPFTFTEDDFNSTQTNLIRDAMKDMMLKTCIKFTPRIDEKAYITLSKALTGVIHTLAELKNSNLSTFKPAV</sequence>
<keyword evidence="2" id="KW-0732">Signal</keyword>
<comment type="caution">
    <text evidence="1">Lacks conserved residue(s) required for the propagation of feature annotation.</text>
</comment>
<evidence type="ECO:0000313" key="5">
    <source>
        <dbReference type="Proteomes" id="UP000192578"/>
    </source>
</evidence>
<name>A0A9X6NHP3_HYPEX</name>
<organism evidence="4 5">
    <name type="scientific">Hypsibius exemplaris</name>
    <name type="common">Freshwater tardigrade</name>
    <dbReference type="NCBI Taxonomy" id="2072580"/>
    <lineage>
        <taxon>Eukaryota</taxon>
        <taxon>Metazoa</taxon>
        <taxon>Ecdysozoa</taxon>
        <taxon>Tardigrada</taxon>
        <taxon>Eutardigrada</taxon>
        <taxon>Parachela</taxon>
        <taxon>Hypsibioidea</taxon>
        <taxon>Hypsibiidae</taxon>
        <taxon>Hypsibius</taxon>
    </lineage>
</organism>
<dbReference type="EMBL" id="MTYJ01000297">
    <property type="protein sequence ID" value="OWA53003.1"/>
    <property type="molecule type" value="Genomic_DNA"/>
</dbReference>
<proteinExistence type="predicted"/>
<dbReference type="InterPro" id="IPR001506">
    <property type="entry name" value="Peptidase_M12A"/>
</dbReference>
<feature type="signal peptide" evidence="2">
    <location>
        <begin position="1"/>
        <end position="24"/>
    </location>
</feature>
<keyword evidence="5" id="KW-1185">Reference proteome</keyword>
<dbReference type="PANTHER" id="PTHR10127:SF850">
    <property type="entry name" value="METALLOENDOPEPTIDASE"/>
    <property type="match status" value="1"/>
</dbReference>
<feature type="domain" description="Peptidase M12A" evidence="3">
    <location>
        <begin position="86"/>
        <end position="170"/>
    </location>
</feature>
<dbReference type="Pfam" id="PF01400">
    <property type="entry name" value="Astacin"/>
    <property type="match status" value="1"/>
</dbReference>
<reference evidence="5" key="1">
    <citation type="submission" date="2017-01" db="EMBL/GenBank/DDBJ databases">
        <title>Comparative genomics of anhydrobiosis in the tardigrade Hypsibius dujardini.</title>
        <authorList>
            <person name="Yoshida Y."/>
            <person name="Koutsovoulos G."/>
            <person name="Laetsch D."/>
            <person name="Stevens L."/>
            <person name="Kumar S."/>
            <person name="Horikawa D."/>
            <person name="Ishino K."/>
            <person name="Komine S."/>
            <person name="Tomita M."/>
            <person name="Blaxter M."/>
            <person name="Arakawa K."/>
        </authorList>
    </citation>
    <scope>NUCLEOTIDE SEQUENCE [LARGE SCALE GENOMIC DNA]</scope>
    <source>
        <strain evidence="5">Z151</strain>
    </source>
</reference>
<dbReference type="PROSITE" id="PS51864">
    <property type="entry name" value="ASTACIN"/>
    <property type="match status" value="1"/>
</dbReference>
<accession>A0A9X6NHP3</accession>